<dbReference type="InterPro" id="IPR013785">
    <property type="entry name" value="Aldolase_TIM"/>
</dbReference>
<dbReference type="PROSITE" id="PS51918">
    <property type="entry name" value="RADICAL_SAM"/>
    <property type="match status" value="1"/>
</dbReference>
<evidence type="ECO:0000256" key="1">
    <source>
        <dbReference type="ARBA" id="ARBA00022691"/>
    </source>
</evidence>
<feature type="domain" description="Radical SAM core" evidence="6">
    <location>
        <begin position="9"/>
        <end position="220"/>
    </location>
</feature>
<dbReference type="SFLD" id="SFLDF00365">
    <property type="entry name" value="thuricin_CD_(TrnCD-like)"/>
    <property type="match status" value="1"/>
</dbReference>
<feature type="compositionally biased region" description="Basic and acidic residues" evidence="5">
    <location>
        <begin position="280"/>
        <end position="292"/>
    </location>
</feature>
<dbReference type="CDD" id="cd01335">
    <property type="entry name" value="Radical_SAM"/>
    <property type="match status" value="1"/>
</dbReference>
<dbReference type="SFLD" id="SFLDS00029">
    <property type="entry name" value="Radical_SAM"/>
    <property type="match status" value="1"/>
</dbReference>
<dbReference type="SUPFAM" id="SSF102114">
    <property type="entry name" value="Radical SAM enzymes"/>
    <property type="match status" value="1"/>
</dbReference>
<evidence type="ECO:0000259" key="6">
    <source>
        <dbReference type="PROSITE" id="PS51918"/>
    </source>
</evidence>
<dbReference type="PANTHER" id="PTHR11228">
    <property type="entry name" value="RADICAL SAM DOMAIN PROTEIN"/>
    <property type="match status" value="1"/>
</dbReference>
<organism evidence="7 8">
    <name type="scientific">Streptomyces celluloflavus</name>
    <dbReference type="NCBI Taxonomy" id="58344"/>
    <lineage>
        <taxon>Bacteria</taxon>
        <taxon>Bacillati</taxon>
        <taxon>Actinomycetota</taxon>
        <taxon>Actinomycetes</taxon>
        <taxon>Kitasatosporales</taxon>
        <taxon>Streptomycetaceae</taxon>
        <taxon>Streptomyces</taxon>
    </lineage>
</organism>
<sequence length="292" mass="31289">MSTVVESTATTPKVVELEITGACQLQCTQCFAESGPHGTHGAMTADDWRRVISDAAALGVREVQLIGGEPTMHPAWAELVDHALCLGIGVEVYSNLFHIKPGWWSVLAREGVKLATSYYSDRAEEHDAITTRPGSYERTRAHIAEAVRRGIPLRVGIVSVLRGQRVAEARRELEALGVTQIRTDRTRHLGRASLPGTEADATELCGRCGHGQVAVLPSGEVTPCVMSRWLVTGNVRKSGLAAILGGESWAEALHAIPARADGNSCDPDCKPASDSGDCSPAERDACDPKYDE</sequence>
<dbReference type="Pfam" id="PF04055">
    <property type="entry name" value="Radical_SAM"/>
    <property type="match status" value="1"/>
</dbReference>
<dbReference type="Proteomes" id="UP001610990">
    <property type="component" value="Unassembled WGS sequence"/>
</dbReference>
<evidence type="ECO:0000313" key="8">
    <source>
        <dbReference type="Proteomes" id="UP001610990"/>
    </source>
</evidence>
<protein>
    <submittedName>
        <fullName evidence="7">Radical SAM/SPASM domain-containing protein</fullName>
    </submittedName>
</protein>
<name>A0ABW7RDU4_9ACTN</name>
<dbReference type="RefSeq" id="WP_397673228.1">
    <property type="nucleotide sequence ID" value="NZ_JBIRGH010000009.1"/>
</dbReference>
<dbReference type="InterPro" id="IPR058240">
    <property type="entry name" value="rSAM_sf"/>
</dbReference>
<dbReference type="SFLD" id="SFLDG01386">
    <property type="entry name" value="main_SPASM_domain-containing"/>
    <property type="match status" value="1"/>
</dbReference>
<evidence type="ECO:0000256" key="3">
    <source>
        <dbReference type="ARBA" id="ARBA00023004"/>
    </source>
</evidence>
<evidence type="ECO:0000256" key="2">
    <source>
        <dbReference type="ARBA" id="ARBA00022723"/>
    </source>
</evidence>
<dbReference type="InterPro" id="IPR007197">
    <property type="entry name" value="rSAM"/>
</dbReference>
<dbReference type="PANTHER" id="PTHR11228:SF7">
    <property type="entry name" value="PQQA PEPTIDE CYCLASE"/>
    <property type="match status" value="1"/>
</dbReference>
<keyword evidence="8" id="KW-1185">Reference proteome</keyword>
<feature type="region of interest" description="Disordered" evidence="5">
    <location>
        <begin position="262"/>
        <end position="292"/>
    </location>
</feature>
<dbReference type="Pfam" id="PF13186">
    <property type="entry name" value="SPASM"/>
    <property type="match status" value="1"/>
</dbReference>
<evidence type="ECO:0000256" key="5">
    <source>
        <dbReference type="SAM" id="MobiDB-lite"/>
    </source>
</evidence>
<accession>A0ABW7RDU4</accession>
<comment type="caution">
    <text evidence="7">The sequence shown here is derived from an EMBL/GenBank/DDBJ whole genome shotgun (WGS) entry which is preliminary data.</text>
</comment>
<evidence type="ECO:0000313" key="7">
    <source>
        <dbReference type="EMBL" id="MFH8586235.1"/>
    </source>
</evidence>
<dbReference type="SFLD" id="SFLDG01067">
    <property type="entry name" value="SPASM/twitch_domain_containing"/>
    <property type="match status" value="1"/>
</dbReference>
<keyword evidence="4" id="KW-0411">Iron-sulfur</keyword>
<keyword evidence="3" id="KW-0408">Iron</keyword>
<proteinExistence type="predicted"/>
<dbReference type="SFLD" id="SFLDG01216">
    <property type="entry name" value="thioether_bond_formation_requi"/>
    <property type="match status" value="1"/>
</dbReference>
<reference evidence="7 8" key="1">
    <citation type="submission" date="2024-10" db="EMBL/GenBank/DDBJ databases">
        <title>The Natural Products Discovery Center: Release of the First 8490 Sequenced Strains for Exploring Actinobacteria Biosynthetic Diversity.</title>
        <authorList>
            <person name="Kalkreuter E."/>
            <person name="Kautsar S.A."/>
            <person name="Yang D."/>
            <person name="Bader C.D."/>
            <person name="Teijaro C.N."/>
            <person name="Fluegel L."/>
            <person name="Davis C.M."/>
            <person name="Simpson J.R."/>
            <person name="Lauterbach L."/>
            <person name="Steele A.D."/>
            <person name="Gui C."/>
            <person name="Meng S."/>
            <person name="Li G."/>
            <person name="Viehrig K."/>
            <person name="Ye F."/>
            <person name="Su P."/>
            <person name="Kiefer A.F."/>
            <person name="Nichols A."/>
            <person name="Cepeda A.J."/>
            <person name="Yan W."/>
            <person name="Fan B."/>
            <person name="Jiang Y."/>
            <person name="Adhikari A."/>
            <person name="Zheng C.-J."/>
            <person name="Schuster L."/>
            <person name="Cowan T.M."/>
            <person name="Smanski M.J."/>
            <person name="Chevrette M.G."/>
            <person name="De Carvalho L.P.S."/>
            <person name="Shen B."/>
        </authorList>
    </citation>
    <scope>NUCLEOTIDE SEQUENCE [LARGE SCALE GENOMIC DNA]</scope>
    <source>
        <strain evidence="7 8">NPDC018013</strain>
    </source>
</reference>
<evidence type="ECO:0000256" key="4">
    <source>
        <dbReference type="ARBA" id="ARBA00023014"/>
    </source>
</evidence>
<dbReference type="InterPro" id="IPR050377">
    <property type="entry name" value="Radical_SAM_PqqE_MftC-like"/>
</dbReference>
<dbReference type="EMBL" id="JBIRGH010000009">
    <property type="protein sequence ID" value="MFH8586235.1"/>
    <property type="molecule type" value="Genomic_DNA"/>
</dbReference>
<keyword evidence="1" id="KW-0949">S-adenosyl-L-methionine</keyword>
<dbReference type="Gene3D" id="3.20.20.70">
    <property type="entry name" value="Aldolase class I"/>
    <property type="match status" value="1"/>
</dbReference>
<gene>
    <name evidence="7" type="ORF">ACH4GP_17775</name>
</gene>
<dbReference type="InterPro" id="IPR023885">
    <property type="entry name" value="4Fe4S-binding_SPASM_dom"/>
</dbReference>
<keyword evidence="2" id="KW-0479">Metal-binding</keyword>